<protein>
    <submittedName>
        <fullName evidence="1">Uncharacterized protein</fullName>
    </submittedName>
</protein>
<evidence type="ECO:0000313" key="4">
    <source>
        <dbReference type="Proteomes" id="UP000235114"/>
    </source>
</evidence>
<evidence type="ECO:0000313" key="1">
    <source>
        <dbReference type="EMBL" id="PLR84091.1"/>
    </source>
</evidence>
<dbReference type="EMBL" id="PGVD01000033">
    <property type="protein sequence ID" value="PLR96263.1"/>
    <property type="molecule type" value="Genomic_DNA"/>
</dbReference>
<dbReference type="Proteomes" id="UP000234951">
    <property type="component" value="Unassembled WGS sequence"/>
</dbReference>
<dbReference type="AlphaFoldDB" id="A0A2N5GNM3"/>
<evidence type="ECO:0000313" key="2">
    <source>
        <dbReference type="EMBL" id="PLR96263.1"/>
    </source>
</evidence>
<proteinExistence type="predicted"/>
<gene>
    <name evidence="1" type="ORF">CU635_07240</name>
    <name evidence="2" type="ORF">CVD25_12765</name>
</gene>
<reference evidence="2 4" key="2">
    <citation type="submission" date="2017-12" db="EMBL/GenBank/DDBJ databases">
        <title>Comparative Functional Genomics of Dry Heat Resistant strains isolated from the Viking Spacecraft.</title>
        <authorList>
            <person name="Seuylemezian A."/>
            <person name="Cooper K."/>
            <person name="Vaishampayan P."/>
        </authorList>
    </citation>
    <scope>NUCLEOTIDE SEQUENCE [LARGE SCALE GENOMIC DNA]</scope>
    <source>
        <strain evidence="2 4">ATCC 29669</strain>
    </source>
</reference>
<dbReference type="Proteomes" id="UP000235114">
    <property type="component" value="Unassembled WGS sequence"/>
</dbReference>
<evidence type="ECO:0000313" key="3">
    <source>
        <dbReference type="Proteomes" id="UP000234951"/>
    </source>
</evidence>
<dbReference type="OrthoDB" id="2988713at2"/>
<accession>A0A2N5GNM3</accession>
<reference evidence="1 3" key="1">
    <citation type="submission" date="2017-11" db="EMBL/GenBank/DDBJ databases">
        <title>Comparitive Functional Genomics of Dry Heat Resistant strains isolated from the Viking Spacecraft.</title>
        <authorList>
            <person name="Seuylemezian A."/>
            <person name="Cooper K."/>
            <person name="Vaishampayan P."/>
        </authorList>
    </citation>
    <scope>NUCLEOTIDE SEQUENCE [LARGE SCALE GENOMIC DNA]</scope>
    <source>
        <strain evidence="1 3">M4.6</strain>
    </source>
</reference>
<keyword evidence="4" id="KW-1185">Reference proteome</keyword>
<comment type="caution">
    <text evidence="1">The sequence shown here is derived from an EMBL/GenBank/DDBJ whole genome shotgun (WGS) entry which is preliminary data.</text>
</comment>
<organism evidence="1 3">
    <name type="scientific">Bacillus canaveralius</name>
    <dbReference type="NCBI Taxonomy" id="1403243"/>
    <lineage>
        <taxon>Bacteria</taxon>
        <taxon>Bacillati</taxon>
        <taxon>Bacillota</taxon>
        <taxon>Bacilli</taxon>
        <taxon>Bacillales</taxon>
        <taxon>Bacillaceae</taxon>
        <taxon>Bacillus</taxon>
    </lineage>
</organism>
<name>A0A2N5GNM3_9BACI</name>
<dbReference type="EMBL" id="PGVA01000014">
    <property type="protein sequence ID" value="PLR84091.1"/>
    <property type="molecule type" value="Genomic_DNA"/>
</dbReference>
<dbReference type="RefSeq" id="WP_101576499.1">
    <property type="nucleotide sequence ID" value="NZ_PGVA01000014.1"/>
</dbReference>
<sequence>MNLDHIWNRFIQLLQADPLINKAYYKKVAGIPFLYLRAIGNPPDRLLDAAIRRSSATAMKGKQLHSETVFVRSDDQLFVYRHRFFVPQQKMFCCGNQCADCVLLKGQSYWT</sequence>